<evidence type="ECO:0000256" key="8">
    <source>
        <dbReference type="ARBA" id="ARBA00032024"/>
    </source>
</evidence>
<comment type="catalytic activity">
    <reaction evidence="9 10">
        <text>(R)-pantoate + NADP(+) = 2-dehydropantoate + NADPH + H(+)</text>
        <dbReference type="Rhea" id="RHEA:16233"/>
        <dbReference type="ChEBI" id="CHEBI:11561"/>
        <dbReference type="ChEBI" id="CHEBI:15378"/>
        <dbReference type="ChEBI" id="CHEBI:15980"/>
        <dbReference type="ChEBI" id="CHEBI:57783"/>
        <dbReference type="ChEBI" id="CHEBI:58349"/>
        <dbReference type="EC" id="1.1.1.169"/>
    </reaction>
</comment>
<name>A0ABT0PI64_9GAMM</name>
<dbReference type="Pfam" id="PF08546">
    <property type="entry name" value="ApbA_C"/>
    <property type="match status" value="1"/>
</dbReference>
<evidence type="ECO:0000256" key="9">
    <source>
        <dbReference type="ARBA" id="ARBA00048793"/>
    </source>
</evidence>
<keyword evidence="6 10" id="KW-0521">NADP</keyword>
<keyword evidence="7 10" id="KW-0560">Oxidoreductase</keyword>
<dbReference type="EC" id="1.1.1.169" evidence="3 10"/>
<protein>
    <recommendedName>
        <fullName evidence="4 10">2-dehydropantoate 2-reductase</fullName>
        <ecNumber evidence="3 10">1.1.1.169</ecNumber>
    </recommendedName>
    <alternativeName>
        <fullName evidence="8 10">Ketopantoate reductase</fullName>
    </alternativeName>
</protein>
<reference evidence="13 14" key="1">
    <citation type="submission" date="2022-05" db="EMBL/GenBank/DDBJ databases">
        <authorList>
            <person name="Park J.-S."/>
        </authorList>
    </citation>
    <scope>NUCLEOTIDE SEQUENCE [LARGE SCALE GENOMIC DNA]</scope>
    <source>
        <strain evidence="13 14">2012CJ34-2</strain>
    </source>
</reference>
<comment type="pathway">
    <text evidence="1 10">Cofactor biosynthesis; (R)-pantothenate biosynthesis; (R)-pantoate from 3-methyl-2-oxobutanoate: step 2/2.</text>
</comment>
<dbReference type="SUPFAM" id="SSF48179">
    <property type="entry name" value="6-phosphogluconate dehydrogenase C-terminal domain-like"/>
    <property type="match status" value="1"/>
</dbReference>
<dbReference type="PANTHER" id="PTHR43765:SF2">
    <property type="entry name" value="2-DEHYDROPANTOATE 2-REDUCTASE"/>
    <property type="match status" value="1"/>
</dbReference>
<dbReference type="InterPro" id="IPR013332">
    <property type="entry name" value="KPR_N"/>
</dbReference>
<evidence type="ECO:0000313" key="13">
    <source>
        <dbReference type="EMBL" id="MCL6271062.1"/>
    </source>
</evidence>
<organism evidence="13 14">
    <name type="scientific">Parendozoicomonas callyspongiae</name>
    <dbReference type="NCBI Taxonomy" id="2942213"/>
    <lineage>
        <taxon>Bacteria</taxon>
        <taxon>Pseudomonadati</taxon>
        <taxon>Pseudomonadota</taxon>
        <taxon>Gammaproteobacteria</taxon>
        <taxon>Oceanospirillales</taxon>
        <taxon>Endozoicomonadaceae</taxon>
        <taxon>Parendozoicomonas</taxon>
    </lineage>
</organism>
<evidence type="ECO:0000259" key="12">
    <source>
        <dbReference type="Pfam" id="PF08546"/>
    </source>
</evidence>
<feature type="domain" description="Ketopantoate reductase N-terminal" evidence="11">
    <location>
        <begin position="3"/>
        <end position="153"/>
    </location>
</feature>
<dbReference type="Gene3D" id="1.10.1040.10">
    <property type="entry name" value="N-(1-d-carboxylethyl)-l-norvaline Dehydrogenase, domain 2"/>
    <property type="match status" value="1"/>
</dbReference>
<evidence type="ECO:0000259" key="11">
    <source>
        <dbReference type="Pfam" id="PF02558"/>
    </source>
</evidence>
<dbReference type="InterPro" id="IPR013328">
    <property type="entry name" value="6PGD_dom2"/>
</dbReference>
<dbReference type="SUPFAM" id="SSF51735">
    <property type="entry name" value="NAD(P)-binding Rossmann-fold domains"/>
    <property type="match status" value="1"/>
</dbReference>
<dbReference type="InterPro" id="IPR008927">
    <property type="entry name" value="6-PGluconate_DH-like_C_sf"/>
</dbReference>
<keyword evidence="5 10" id="KW-0566">Pantothenate biosynthesis</keyword>
<evidence type="ECO:0000256" key="2">
    <source>
        <dbReference type="ARBA" id="ARBA00007870"/>
    </source>
</evidence>
<accession>A0ABT0PI64</accession>
<evidence type="ECO:0000256" key="5">
    <source>
        <dbReference type="ARBA" id="ARBA00022655"/>
    </source>
</evidence>
<comment type="similarity">
    <text evidence="2 10">Belongs to the ketopantoate reductase family.</text>
</comment>
<proteinExistence type="inferred from homology"/>
<dbReference type="Gene3D" id="3.40.50.720">
    <property type="entry name" value="NAD(P)-binding Rossmann-like Domain"/>
    <property type="match status" value="1"/>
</dbReference>
<dbReference type="InterPro" id="IPR013752">
    <property type="entry name" value="KPA_reductase"/>
</dbReference>
<evidence type="ECO:0000256" key="10">
    <source>
        <dbReference type="RuleBase" id="RU362068"/>
    </source>
</evidence>
<dbReference type="RefSeq" id="WP_249700397.1">
    <property type="nucleotide sequence ID" value="NZ_JAMFLX010000019.1"/>
</dbReference>
<dbReference type="InterPro" id="IPR003710">
    <property type="entry name" value="ApbA"/>
</dbReference>
<comment type="function">
    <text evidence="10">Catalyzes the NADPH-dependent reduction of ketopantoate into pantoic acid.</text>
</comment>
<dbReference type="InterPro" id="IPR050838">
    <property type="entry name" value="Ketopantoate_reductase"/>
</dbReference>
<sequence>MKIAILGAGCIGCYVAGQLLKEKVSLVLIGRPYIGDSLKQHGLTVSDQDSQPLTFPPDTFEFSEAPEAMRDCSVILVCTKSHQTEQASQDIAHFRPDATVFSLQNGVHNAPKLSTALPDATVIPGTVVFNVVSLPGGHFHKATEGDIYLGEHPAAASLKALFAKTFQPVWHTDMRSVQYSKLLVNLNNPINAISDIPLKKELETRHFRKMLAACIYEGLEVYKAAGISPTSLGKVPVKWLPRLLNTPDIIFKLLAKQMLSIDPKARSSMWQDIQNGKPTEVDDLNGEIIRLGQLHYIRTPVNSQVLDQIHQLEQH</sequence>
<evidence type="ECO:0000256" key="3">
    <source>
        <dbReference type="ARBA" id="ARBA00013014"/>
    </source>
</evidence>
<evidence type="ECO:0000256" key="4">
    <source>
        <dbReference type="ARBA" id="ARBA00019465"/>
    </source>
</evidence>
<dbReference type="Pfam" id="PF02558">
    <property type="entry name" value="ApbA"/>
    <property type="match status" value="1"/>
</dbReference>
<evidence type="ECO:0000256" key="1">
    <source>
        <dbReference type="ARBA" id="ARBA00004994"/>
    </source>
</evidence>
<keyword evidence="14" id="KW-1185">Reference proteome</keyword>
<comment type="caution">
    <text evidence="13">The sequence shown here is derived from an EMBL/GenBank/DDBJ whole genome shotgun (WGS) entry which is preliminary data.</text>
</comment>
<feature type="domain" description="Ketopantoate reductase C-terminal" evidence="12">
    <location>
        <begin position="173"/>
        <end position="313"/>
    </location>
</feature>
<evidence type="ECO:0000313" key="14">
    <source>
        <dbReference type="Proteomes" id="UP001203338"/>
    </source>
</evidence>
<dbReference type="PANTHER" id="PTHR43765">
    <property type="entry name" value="2-DEHYDROPANTOATE 2-REDUCTASE-RELATED"/>
    <property type="match status" value="1"/>
</dbReference>
<gene>
    <name evidence="13" type="ORF">M3P05_14110</name>
</gene>
<dbReference type="InterPro" id="IPR036291">
    <property type="entry name" value="NAD(P)-bd_dom_sf"/>
</dbReference>
<evidence type="ECO:0000256" key="6">
    <source>
        <dbReference type="ARBA" id="ARBA00022857"/>
    </source>
</evidence>
<dbReference type="GO" id="GO:0008677">
    <property type="term" value="F:2-dehydropantoate 2-reductase activity"/>
    <property type="evidence" value="ECO:0007669"/>
    <property type="project" value="UniProtKB-EC"/>
</dbReference>
<dbReference type="Proteomes" id="UP001203338">
    <property type="component" value="Unassembled WGS sequence"/>
</dbReference>
<evidence type="ECO:0000256" key="7">
    <source>
        <dbReference type="ARBA" id="ARBA00023002"/>
    </source>
</evidence>
<dbReference type="NCBIfam" id="TIGR00745">
    <property type="entry name" value="apbA_panE"/>
    <property type="match status" value="1"/>
</dbReference>
<dbReference type="EMBL" id="JAMFLX010000019">
    <property type="protein sequence ID" value="MCL6271062.1"/>
    <property type="molecule type" value="Genomic_DNA"/>
</dbReference>